<keyword evidence="2" id="KW-1185">Reference proteome</keyword>
<sequence length="124" mass="14536">MNTHSDEHIEYWGEVFIKERLYRRRGLPFGVFISDPDAYLKQDAEAGDEVLPFMTAQKATAESLAEAERDDQELLQEDAEVEIAHLPRRNGYVVEQMRHRRYPRRTAGNFWLRQKRKVGGVHHG</sequence>
<name>A0A4Z0W8Z6_9GAMM</name>
<protein>
    <submittedName>
        <fullName evidence="1">Uncharacterized protein</fullName>
    </submittedName>
</protein>
<dbReference type="OrthoDB" id="6169084at2"/>
<dbReference type="Proteomes" id="UP000297475">
    <property type="component" value="Unassembled WGS sequence"/>
</dbReference>
<dbReference type="AlphaFoldDB" id="A0A4Z0W8Z6"/>
<dbReference type="EMBL" id="SRMF01000005">
    <property type="protein sequence ID" value="TGG92508.1"/>
    <property type="molecule type" value="Genomic_DNA"/>
</dbReference>
<evidence type="ECO:0000313" key="1">
    <source>
        <dbReference type="EMBL" id="TGG92508.1"/>
    </source>
</evidence>
<evidence type="ECO:0000313" key="2">
    <source>
        <dbReference type="Proteomes" id="UP000297475"/>
    </source>
</evidence>
<reference evidence="1 2" key="1">
    <citation type="submission" date="2019-04" db="EMBL/GenBank/DDBJ databases">
        <title>Natronospirillum operosus gen. nov., sp. nov., a haloalkaliphilic satellite isolated from decaying biomass of laboratory culture of cyanobacterium Geitlerinema sp. and proposal of Natronospirillaceae fam. nov. and Saccharospirillaceae fam. nov.</title>
        <authorList>
            <person name="Kevbrin V."/>
            <person name="Boltyanskaya Y."/>
            <person name="Koziaeva V."/>
            <person name="Grouzdev D.S."/>
            <person name="Park M."/>
            <person name="Cho J."/>
        </authorList>
    </citation>
    <scope>NUCLEOTIDE SEQUENCE [LARGE SCALE GENOMIC DNA]</scope>
    <source>
        <strain evidence="1 2">G-116</strain>
    </source>
</reference>
<gene>
    <name evidence="1" type="ORF">E4656_13635</name>
</gene>
<dbReference type="RefSeq" id="WP_135483841.1">
    <property type="nucleotide sequence ID" value="NZ_SRMF01000005.1"/>
</dbReference>
<comment type="caution">
    <text evidence="1">The sequence shown here is derived from an EMBL/GenBank/DDBJ whole genome shotgun (WGS) entry which is preliminary data.</text>
</comment>
<organism evidence="1 2">
    <name type="scientific">Natronospirillum operosum</name>
    <dbReference type="NCBI Taxonomy" id="2759953"/>
    <lineage>
        <taxon>Bacteria</taxon>
        <taxon>Pseudomonadati</taxon>
        <taxon>Pseudomonadota</taxon>
        <taxon>Gammaproteobacteria</taxon>
        <taxon>Oceanospirillales</taxon>
        <taxon>Natronospirillaceae</taxon>
        <taxon>Natronospirillum</taxon>
    </lineage>
</organism>
<accession>A0A4Z0W8Z6</accession>
<proteinExistence type="predicted"/>